<comment type="similarity">
    <text evidence="8">Belongs to the AP2/ERF transcription factor family. ERF subfamily.</text>
</comment>
<evidence type="ECO:0000256" key="3">
    <source>
        <dbReference type="ARBA" id="ARBA00023015"/>
    </source>
</evidence>
<feature type="domain" description="AP2/ERF" evidence="10">
    <location>
        <begin position="134"/>
        <end position="181"/>
    </location>
</feature>
<keyword evidence="3" id="KW-0805">Transcription regulation</keyword>
<dbReference type="EMBL" id="NMUH01001630">
    <property type="protein sequence ID" value="MQL94096.1"/>
    <property type="molecule type" value="Genomic_DNA"/>
</dbReference>
<dbReference type="OrthoDB" id="785956at2759"/>
<evidence type="ECO:0000313" key="11">
    <source>
        <dbReference type="EMBL" id="MQL94096.1"/>
    </source>
</evidence>
<sequence>MENIPPWKGQQQLLPFFTGGADVHCSSSNGSDSTTNSITPPLSNILLSGGTNVQDSIFDAGLPPSCTTPTFLHPHHEQRRRHHQALRTTSAVYHQQQEQLQRLMEKSGLPQYRSSFPSFPLHQSLFPRSRESKQYRGVRQRHWGKWVAEIRLPQNRMRAAAHAYDCAAYKLRGEYARLNFPDLKDAGSAVVGFRLGALRSTVDAKIQAICQRLSRERKSKKKAAGTATPSGGEIKSCSSASSTGVVAEPEKGKEDTTEQEMADSQTFSEERLVNTGRGDAVEEAETAWSLASMPSFDPELIWQVLAS</sequence>
<keyword evidence="6" id="KW-0804">Transcription</keyword>
<protein>
    <recommendedName>
        <fullName evidence="10">AP2/ERF domain-containing protein</fullName>
    </recommendedName>
</protein>
<dbReference type="GO" id="GO:0009873">
    <property type="term" value="P:ethylene-activated signaling pathway"/>
    <property type="evidence" value="ECO:0007669"/>
    <property type="project" value="UniProtKB-KW"/>
</dbReference>
<evidence type="ECO:0000256" key="5">
    <source>
        <dbReference type="ARBA" id="ARBA00023159"/>
    </source>
</evidence>
<accession>A0A843VG34</accession>
<dbReference type="PANTHER" id="PTHR31657:SF20">
    <property type="entry name" value="ETHYLENE-RESPONSIVE TRANSCRIPTION FACTOR ERF061"/>
    <property type="match status" value="1"/>
</dbReference>
<comment type="caution">
    <text evidence="11">The sequence shown here is derived from an EMBL/GenBank/DDBJ whole genome shotgun (WGS) entry which is preliminary data.</text>
</comment>
<organism evidence="11 12">
    <name type="scientific">Colocasia esculenta</name>
    <name type="common">Wild taro</name>
    <name type="synonym">Arum esculentum</name>
    <dbReference type="NCBI Taxonomy" id="4460"/>
    <lineage>
        <taxon>Eukaryota</taxon>
        <taxon>Viridiplantae</taxon>
        <taxon>Streptophyta</taxon>
        <taxon>Embryophyta</taxon>
        <taxon>Tracheophyta</taxon>
        <taxon>Spermatophyta</taxon>
        <taxon>Magnoliopsida</taxon>
        <taxon>Liliopsida</taxon>
        <taxon>Araceae</taxon>
        <taxon>Aroideae</taxon>
        <taxon>Colocasieae</taxon>
        <taxon>Colocasia</taxon>
    </lineage>
</organism>
<dbReference type="InterPro" id="IPR001471">
    <property type="entry name" value="AP2/ERF_dom"/>
</dbReference>
<dbReference type="PROSITE" id="PS51032">
    <property type="entry name" value="AP2_ERF"/>
    <property type="match status" value="1"/>
</dbReference>
<name>A0A843VG34_COLES</name>
<keyword evidence="7" id="KW-0539">Nucleus</keyword>
<evidence type="ECO:0000259" key="10">
    <source>
        <dbReference type="PROSITE" id="PS51032"/>
    </source>
</evidence>
<evidence type="ECO:0000256" key="2">
    <source>
        <dbReference type="ARBA" id="ARBA00022745"/>
    </source>
</evidence>
<dbReference type="SMR" id="A0A843VG34"/>
<gene>
    <name evidence="11" type="ORF">Taro_026753</name>
</gene>
<dbReference type="GO" id="GO:0005634">
    <property type="term" value="C:nucleus"/>
    <property type="evidence" value="ECO:0007669"/>
    <property type="project" value="UniProtKB-SubCell"/>
</dbReference>
<dbReference type="SUPFAM" id="SSF54171">
    <property type="entry name" value="DNA-binding domain"/>
    <property type="match status" value="1"/>
</dbReference>
<feature type="region of interest" description="Disordered" evidence="9">
    <location>
        <begin position="217"/>
        <end position="280"/>
    </location>
</feature>
<keyword evidence="4" id="KW-0238">DNA-binding</keyword>
<evidence type="ECO:0000313" key="12">
    <source>
        <dbReference type="Proteomes" id="UP000652761"/>
    </source>
</evidence>
<evidence type="ECO:0000256" key="9">
    <source>
        <dbReference type="SAM" id="MobiDB-lite"/>
    </source>
</evidence>
<dbReference type="PANTHER" id="PTHR31657">
    <property type="entry name" value="ETHYLENE-RESPONSIVE TRANSCRIPTION FACTOR ERF061"/>
    <property type="match status" value="1"/>
</dbReference>
<dbReference type="InterPro" id="IPR036955">
    <property type="entry name" value="AP2/ERF_dom_sf"/>
</dbReference>
<dbReference type="AlphaFoldDB" id="A0A843VG34"/>
<dbReference type="GO" id="GO:0000976">
    <property type="term" value="F:transcription cis-regulatory region binding"/>
    <property type="evidence" value="ECO:0007669"/>
    <property type="project" value="UniProtKB-ARBA"/>
</dbReference>
<dbReference type="Gene3D" id="3.30.730.10">
    <property type="entry name" value="AP2/ERF domain"/>
    <property type="match status" value="1"/>
</dbReference>
<evidence type="ECO:0000256" key="4">
    <source>
        <dbReference type="ARBA" id="ARBA00023125"/>
    </source>
</evidence>
<dbReference type="SMART" id="SM00380">
    <property type="entry name" value="AP2"/>
    <property type="match status" value="1"/>
</dbReference>
<dbReference type="InterPro" id="IPR016177">
    <property type="entry name" value="DNA-bd_dom_sf"/>
</dbReference>
<dbReference type="InterPro" id="IPR051758">
    <property type="entry name" value="ERF/AP2-like"/>
</dbReference>
<keyword evidence="5" id="KW-0010">Activator</keyword>
<keyword evidence="12" id="KW-1185">Reference proteome</keyword>
<keyword evidence="2" id="KW-0936">Ethylene signaling pathway</keyword>
<evidence type="ECO:0000256" key="8">
    <source>
        <dbReference type="ARBA" id="ARBA00024343"/>
    </source>
</evidence>
<dbReference type="Proteomes" id="UP000652761">
    <property type="component" value="Unassembled WGS sequence"/>
</dbReference>
<evidence type="ECO:0000256" key="1">
    <source>
        <dbReference type="ARBA" id="ARBA00004123"/>
    </source>
</evidence>
<comment type="subcellular location">
    <subcellularLocation>
        <location evidence="1">Nucleus</location>
    </subcellularLocation>
</comment>
<reference evidence="11" key="1">
    <citation type="submission" date="2017-07" db="EMBL/GenBank/DDBJ databases">
        <title>Taro Niue Genome Assembly and Annotation.</title>
        <authorList>
            <person name="Atibalentja N."/>
            <person name="Keating K."/>
            <person name="Fields C.J."/>
        </authorList>
    </citation>
    <scope>NUCLEOTIDE SEQUENCE</scope>
    <source>
        <strain evidence="11">Niue_2</strain>
        <tissue evidence="11">Leaf</tissue>
    </source>
</reference>
<proteinExistence type="inferred from homology"/>
<dbReference type="GO" id="GO:0003700">
    <property type="term" value="F:DNA-binding transcription factor activity"/>
    <property type="evidence" value="ECO:0007669"/>
    <property type="project" value="InterPro"/>
</dbReference>
<evidence type="ECO:0000256" key="6">
    <source>
        <dbReference type="ARBA" id="ARBA00023163"/>
    </source>
</evidence>
<evidence type="ECO:0000256" key="7">
    <source>
        <dbReference type="ARBA" id="ARBA00023242"/>
    </source>
</evidence>